<feature type="signal peptide" evidence="3">
    <location>
        <begin position="1"/>
        <end position="19"/>
    </location>
</feature>
<dbReference type="SUPFAM" id="SSF56574">
    <property type="entry name" value="Serpins"/>
    <property type="match status" value="1"/>
</dbReference>
<evidence type="ECO:0000313" key="6">
    <source>
        <dbReference type="RefSeq" id="XP_070327383.1"/>
    </source>
</evidence>
<comment type="similarity">
    <text evidence="1">Belongs to the serpin family.</text>
</comment>
<feature type="chain" id="PRO_5045551483" evidence="3">
    <location>
        <begin position="20"/>
        <end position="438"/>
    </location>
</feature>
<feature type="region of interest" description="Disordered" evidence="2">
    <location>
        <begin position="153"/>
        <end position="177"/>
    </location>
</feature>
<organism evidence="5 6">
    <name type="scientific">Odocoileus virginianus</name>
    <name type="common">White-tailed deer</name>
    <dbReference type="NCBI Taxonomy" id="9874"/>
    <lineage>
        <taxon>Eukaryota</taxon>
        <taxon>Metazoa</taxon>
        <taxon>Chordata</taxon>
        <taxon>Craniata</taxon>
        <taxon>Vertebrata</taxon>
        <taxon>Euteleostomi</taxon>
        <taxon>Mammalia</taxon>
        <taxon>Eutheria</taxon>
        <taxon>Laurasiatheria</taxon>
        <taxon>Artiodactyla</taxon>
        <taxon>Ruminantia</taxon>
        <taxon>Pecora</taxon>
        <taxon>Cervidae</taxon>
        <taxon>Odocoileinae</taxon>
        <taxon>Odocoileus</taxon>
    </lineage>
</organism>
<dbReference type="Gene3D" id="3.30.497.10">
    <property type="entry name" value="Antithrombin, subunit I, domain 2"/>
    <property type="match status" value="1"/>
</dbReference>
<dbReference type="RefSeq" id="XP_070327383.1">
    <property type="nucleotide sequence ID" value="XM_070471282.1"/>
</dbReference>
<dbReference type="InterPro" id="IPR036186">
    <property type="entry name" value="Serpin_sf"/>
</dbReference>
<dbReference type="PANTHER" id="PTHR11461">
    <property type="entry name" value="SERINE PROTEASE INHIBITOR, SERPIN"/>
    <property type="match status" value="1"/>
</dbReference>
<dbReference type="InterPro" id="IPR023796">
    <property type="entry name" value="Serpin_dom"/>
</dbReference>
<keyword evidence="5" id="KW-1185">Reference proteome</keyword>
<reference evidence="6" key="2">
    <citation type="submission" date="2025-08" db="UniProtKB">
        <authorList>
            <consortium name="RefSeq"/>
        </authorList>
    </citation>
    <scope>IDENTIFICATION</scope>
    <source>
        <tissue evidence="6">Tongue muscle</tissue>
    </source>
</reference>
<name>A0ABM4IHT3_ODOVR</name>
<dbReference type="PROSITE" id="PS00284">
    <property type="entry name" value="SERPIN"/>
    <property type="match status" value="1"/>
</dbReference>
<dbReference type="InterPro" id="IPR023795">
    <property type="entry name" value="Serpin_CS"/>
</dbReference>
<dbReference type="GeneID" id="110140942"/>
<evidence type="ECO:0000259" key="4">
    <source>
        <dbReference type="SMART" id="SM00093"/>
    </source>
</evidence>
<sequence>MQSLLLALFLLHTCPPRGASNLYEDLTLMRTDLALRLYRSVAMAGNQTNLVLSPAGAFIPLELLQFGARGNTGRQLAQALGYTVHDPKVREWLRAVYAVLPSTSPGAKLELACTLYVQTGTPLTPCFVEQVSRWANSSLELANLREPNSTAMLANGWGPRQTTGDGPVGSTSERGGGPESAQLVLVSTMSFQSAWRHQFSFSDTQLLPFTCAQGLALEVPMMYQMAEVNYGRFQDPAGHQVGVLELPYLGTAASLLLVLPRDRDTPLSHIEPHLTASLLHAWTTSLKRARMEVFLPRFRIQNHFDLKNILYSWGVIDLFDPLRANLKGISGQDGFYVSEAIHKAKIEVSEEGTKASAATALLLLKRSRIPIFKADRPFIFFLREPNTGITIFDRIHVNIYQHLASNKGSFVHPNLKQAFLLAGFCSASKAPQLLCHVS</sequence>
<protein>
    <submittedName>
        <fullName evidence="6">Serpin E3 isoform X1</fullName>
    </submittedName>
</protein>
<reference evidence="5" key="1">
    <citation type="journal article" date="2022" name="J. Hered.">
        <title>A De Novo Chromosome-Level Genome Assembly of the White-Tailed Deer, Odocoileus Virginianus.</title>
        <authorList>
            <person name="London E.W."/>
            <person name="Roca A.L."/>
            <person name="Novakofski J.E."/>
            <person name="Mateus-Pinilla N.E."/>
        </authorList>
    </citation>
    <scope>NUCLEOTIDE SEQUENCE [LARGE SCALE GENOMIC DNA]</scope>
</reference>
<evidence type="ECO:0000256" key="3">
    <source>
        <dbReference type="SAM" id="SignalP"/>
    </source>
</evidence>
<dbReference type="Proteomes" id="UP001652640">
    <property type="component" value="Chromosome 8"/>
</dbReference>
<dbReference type="InterPro" id="IPR042178">
    <property type="entry name" value="Serpin_sf_1"/>
</dbReference>
<accession>A0ABM4IHT3</accession>
<dbReference type="Gene3D" id="2.30.39.10">
    <property type="entry name" value="Alpha-1-antitrypsin, domain 1"/>
    <property type="match status" value="1"/>
</dbReference>
<keyword evidence="3" id="KW-0732">Signal</keyword>
<feature type="compositionally biased region" description="Polar residues" evidence="2">
    <location>
        <begin position="160"/>
        <end position="173"/>
    </location>
</feature>
<proteinExistence type="inferred from homology"/>
<evidence type="ECO:0000256" key="1">
    <source>
        <dbReference type="RuleBase" id="RU000411"/>
    </source>
</evidence>
<dbReference type="SMART" id="SM00093">
    <property type="entry name" value="SERPIN"/>
    <property type="match status" value="1"/>
</dbReference>
<dbReference type="Pfam" id="PF00079">
    <property type="entry name" value="Serpin"/>
    <property type="match status" value="1"/>
</dbReference>
<dbReference type="PANTHER" id="PTHR11461:SF129">
    <property type="entry name" value="SERPIN E3"/>
    <property type="match status" value="1"/>
</dbReference>
<gene>
    <name evidence="6" type="primary">SERPINE3</name>
</gene>
<evidence type="ECO:0000256" key="2">
    <source>
        <dbReference type="SAM" id="MobiDB-lite"/>
    </source>
</evidence>
<evidence type="ECO:0000313" key="5">
    <source>
        <dbReference type="Proteomes" id="UP001652640"/>
    </source>
</evidence>
<dbReference type="InterPro" id="IPR000215">
    <property type="entry name" value="Serpin_fam"/>
</dbReference>
<feature type="domain" description="Serpin" evidence="4">
    <location>
        <begin position="35"/>
        <end position="392"/>
    </location>
</feature>
<dbReference type="InterPro" id="IPR042185">
    <property type="entry name" value="Serpin_sf_2"/>
</dbReference>